<dbReference type="PANTHER" id="PTHR12315">
    <property type="entry name" value="BICOID-INTERACTING PROTEIN RELATED"/>
    <property type="match status" value="1"/>
</dbReference>
<dbReference type="InterPro" id="IPR029063">
    <property type="entry name" value="SAM-dependent_MTases_sf"/>
</dbReference>
<dbReference type="Pfam" id="PF06859">
    <property type="entry name" value="Bin3"/>
    <property type="match status" value="1"/>
</dbReference>
<dbReference type="InterPro" id="IPR024160">
    <property type="entry name" value="BIN3_SAM-bd_dom"/>
</dbReference>
<dbReference type="SUPFAM" id="SSF53335">
    <property type="entry name" value="S-adenosyl-L-methionine-dependent methyltransferases"/>
    <property type="match status" value="1"/>
</dbReference>
<comment type="similarity">
    <text evidence="1 6">Belongs to the methyltransferase superfamily.</text>
</comment>
<evidence type="ECO:0000256" key="1">
    <source>
        <dbReference type="ARBA" id="ARBA00008361"/>
    </source>
</evidence>
<proteinExistence type="inferred from homology"/>
<dbReference type="InterPro" id="IPR039772">
    <property type="entry name" value="Bin3-like"/>
</dbReference>
<feature type="region of interest" description="Disordered" evidence="7">
    <location>
        <begin position="1"/>
        <end position="68"/>
    </location>
</feature>
<organism evidence="9 10">
    <name type="scientific">Prototheca wickerhamii</name>
    <dbReference type="NCBI Taxonomy" id="3111"/>
    <lineage>
        <taxon>Eukaryota</taxon>
        <taxon>Viridiplantae</taxon>
        <taxon>Chlorophyta</taxon>
        <taxon>core chlorophytes</taxon>
        <taxon>Trebouxiophyceae</taxon>
        <taxon>Chlorellales</taxon>
        <taxon>Chlorellaceae</taxon>
        <taxon>Prototheca</taxon>
    </lineage>
</organism>
<evidence type="ECO:0000256" key="3">
    <source>
        <dbReference type="ARBA" id="ARBA00022679"/>
    </source>
</evidence>
<sequence length="322" mass="35715">MHCTLEQAGTPEPITKRVKVSHEEGEASTDVPVGTGSQRFLAPSQPHEEGSIPTPRIPTDHPAADPASTKGRFAAFGNYHRYYGYRLGQAFEADPRLRLMERAWFARKRCMDVGCNEGVLTLALAQEYASQSMVGVDLDAALIKKACTSLRALRTAAVSRAAGARARGVDPAERRAARDALRALAQTWFVHADFLDSVATSGSLDTITCFSVTKWVHLHRGDLGLVALFHRFWDLLASGGTLILEPQPWSSYRTAHAKLKKERSRLSDALDINFQPLHELALRPENFDSFLCDTLGFRLLRRLEPSEAAEGFHRSILVLRRP</sequence>
<feature type="domain" description="Bin3-type SAM" evidence="8">
    <location>
        <begin position="94"/>
        <end position="322"/>
    </location>
</feature>
<reference evidence="9" key="1">
    <citation type="submission" date="2021-01" db="EMBL/GenBank/DDBJ databases">
        <authorList>
            <person name="Eckstrom K.M.E."/>
        </authorList>
    </citation>
    <scope>NUCLEOTIDE SEQUENCE</scope>
    <source>
        <strain evidence="9">UVCC 0001</strain>
    </source>
</reference>
<keyword evidence="10" id="KW-1185">Reference proteome</keyword>
<evidence type="ECO:0000259" key="8">
    <source>
        <dbReference type="PROSITE" id="PS51515"/>
    </source>
</evidence>
<dbReference type="AlphaFoldDB" id="A0AAD9MLE6"/>
<dbReference type="GO" id="GO:0008171">
    <property type="term" value="F:O-methyltransferase activity"/>
    <property type="evidence" value="ECO:0007669"/>
    <property type="project" value="UniProtKB-UniRule"/>
</dbReference>
<keyword evidence="4 5" id="KW-0949">S-adenosyl-L-methionine</keyword>
<evidence type="ECO:0000256" key="4">
    <source>
        <dbReference type="ARBA" id="ARBA00022691"/>
    </source>
</evidence>
<evidence type="ECO:0000256" key="5">
    <source>
        <dbReference type="PROSITE-ProRule" id="PRU00848"/>
    </source>
</evidence>
<gene>
    <name evidence="9" type="ORF">QBZ16_002000</name>
</gene>
<keyword evidence="3 6" id="KW-0808">Transferase</keyword>
<keyword evidence="2 6" id="KW-0489">Methyltransferase</keyword>
<comment type="caution">
    <text evidence="9">The sequence shown here is derived from an EMBL/GenBank/DDBJ whole genome shotgun (WGS) entry which is preliminary data.</text>
</comment>
<dbReference type="GO" id="GO:0032259">
    <property type="term" value="P:methylation"/>
    <property type="evidence" value="ECO:0007669"/>
    <property type="project" value="UniProtKB-KW"/>
</dbReference>
<dbReference type="GO" id="GO:0008173">
    <property type="term" value="F:RNA methyltransferase activity"/>
    <property type="evidence" value="ECO:0007669"/>
    <property type="project" value="UniProtKB-UniRule"/>
</dbReference>
<protein>
    <recommendedName>
        <fullName evidence="6">RNA methyltransferase</fullName>
        <ecNumber evidence="6">2.1.1.-</ecNumber>
    </recommendedName>
</protein>
<evidence type="ECO:0000256" key="2">
    <source>
        <dbReference type="ARBA" id="ARBA00022603"/>
    </source>
</evidence>
<dbReference type="GO" id="GO:0017069">
    <property type="term" value="F:snRNA binding"/>
    <property type="evidence" value="ECO:0007669"/>
    <property type="project" value="TreeGrafter"/>
</dbReference>
<name>A0AAD9MLE6_PROWI</name>
<accession>A0AAD9MLE6</accession>
<evidence type="ECO:0000313" key="10">
    <source>
        <dbReference type="Proteomes" id="UP001255856"/>
    </source>
</evidence>
<dbReference type="PANTHER" id="PTHR12315:SF0">
    <property type="entry name" value="7SK SNRNA METHYLPHOSPHATE CAPPING ENZYME"/>
    <property type="match status" value="1"/>
</dbReference>
<dbReference type="GO" id="GO:0040031">
    <property type="term" value="P:snRNA modification"/>
    <property type="evidence" value="ECO:0007669"/>
    <property type="project" value="TreeGrafter"/>
</dbReference>
<dbReference type="EC" id="2.1.1.-" evidence="6"/>
<dbReference type="InterPro" id="IPR010675">
    <property type="entry name" value="Bin3_C"/>
</dbReference>
<evidence type="ECO:0000313" key="9">
    <source>
        <dbReference type="EMBL" id="KAK2079605.1"/>
    </source>
</evidence>
<evidence type="ECO:0000256" key="7">
    <source>
        <dbReference type="SAM" id="MobiDB-lite"/>
    </source>
</evidence>
<dbReference type="Proteomes" id="UP001255856">
    <property type="component" value="Unassembled WGS sequence"/>
</dbReference>
<dbReference type="Gene3D" id="3.40.50.150">
    <property type="entry name" value="Vaccinia Virus protein VP39"/>
    <property type="match status" value="1"/>
</dbReference>
<dbReference type="EMBL" id="JASFZW010000002">
    <property type="protein sequence ID" value="KAK2079605.1"/>
    <property type="molecule type" value="Genomic_DNA"/>
</dbReference>
<dbReference type="PROSITE" id="PS51515">
    <property type="entry name" value="BIN3_SAM"/>
    <property type="match status" value="1"/>
</dbReference>
<evidence type="ECO:0000256" key="6">
    <source>
        <dbReference type="RuleBase" id="RU367087"/>
    </source>
</evidence>